<keyword evidence="2" id="KW-1185">Reference proteome</keyword>
<evidence type="ECO:0000313" key="1">
    <source>
        <dbReference type="EMBL" id="KJU85274.1"/>
    </source>
</evidence>
<protein>
    <submittedName>
        <fullName evidence="1">Uncharacterized protein</fullName>
    </submittedName>
</protein>
<reference evidence="1 2" key="1">
    <citation type="submission" date="2015-02" db="EMBL/GenBank/DDBJ databases">
        <title>Single-cell genomics of uncultivated deep-branching MTB reveals a conserved set of magnetosome genes.</title>
        <authorList>
            <person name="Kolinko S."/>
            <person name="Richter M."/>
            <person name="Glockner F.O."/>
            <person name="Brachmann A."/>
            <person name="Schuler D."/>
        </authorList>
    </citation>
    <scope>NUCLEOTIDE SEQUENCE [LARGE SCALE GENOMIC DNA]</scope>
    <source>
        <strain evidence="1">TM-1</strain>
    </source>
</reference>
<sequence length="69" mass="8371">MRRFIYLNNMPYLAENSRHSSLQIHKIQGHRGTEYREFYVDRFHSCIFKVYGNTYQLYNVGTHDIIDNV</sequence>
<gene>
    <name evidence="1" type="ORF">MBAV_002530</name>
</gene>
<organism evidence="1 2">
    <name type="scientific">Candidatus Magnetobacterium bavaricum</name>
    <dbReference type="NCBI Taxonomy" id="29290"/>
    <lineage>
        <taxon>Bacteria</taxon>
        <taxon>Pseudomonadati</taxon>
        <taxon>Nitrospirota</taxon>
        <taxon>Thermodesulfovibrionia</taxon>
        <taxon>Thermodesulfovibrionales</taxon>
        <taxon>Candidatus Magnetobacteriaceae</taxon>
        <taxon>Candidatus Magnetobacterium</taxon>
    </lineage>
</organism>
<comment type="caution">
    <text evidence="1">The sequence shown here is derived from an EMBL/GenBank/DDBJ whole genome shotgun (WGS) entry which is preliminary data.</text>
</comment>
<accession>A0A0F3GTM9</accession>
<dbReference type="EMBL" id="LACI01001096">
    <property type="protein sequence ID" value="KJU85274.1"/>
    <property type="molecule type" value="Genomic_DNA"/>
</dbReference>
<proteinExistence type="predicted"/>
<evidence type="ECO:0000313" key="2">
    <source>
        <dbReference type="Proteomes" id="UP000033423"/>
    </source>
</evidence>
<dbReference type="AlphaFoldDB" id="A0A0F3GTM9"/>
<dbReference type="Proteomes" id="UP000033423">
    <property type="component" value="Unassembled WGS sequence"/>
</dbReference>
<name>A0A0F3GTM9_9BACT</name>